<dbReference type="Proteomes" id="UP000076761">
    <property type="component" value="Unassembled WGS sequence"/>
</dbReference>
<evidence type="ECO:0000313" key="1">
    <source>
        <dbReference type="EMBL" id="KZT21868.1"/>
    </source>
</evidence>
<evidence type="ECO:0000313" key="2">
    <source>
        <dbReference type="Proteomes" id="UP000076761"/>
    </source>
</evidence>
<keyword evidence="2" id="KW-1185">Reference proteome</keyword>
<accession>A0A165Q3H9</accession>
<name>A0A165Q3H9_9AGAM</name>
<dbReference type="InParanoid" id="A0A165Q3H9"/>
<reference evidence="1 2" key="1">
    <citation type="journal article" date="2016" name="Mol. Biol. Evol.">
        <title>Comparative Genomics of Early-Diverging Mushroom-Forming Fungi Provides Insights into the Origins of Lignocellulose Decay Capabilities.</title>
        <authorList>
            <person name="Nagy L.G."/>
            <person name="Riley R."/>
            <person name="Tritt A."/>
            <person name="Adam C."/>
            <person name="Daum C."/>
            <person name="Floudas D."/>
            <person name="Sun H."/>
            <person name="Yadav J.S."/>
            <person name="Pangilinan J."/>
            <person name="Larsson K.H."/>
            <person name="Matsuura K."/>
            <person name="Barry K."/>
            <person name="Labutti K."/>
            <person name="Kuo R."/>
            <person name="Ohm R.A."/>
            <person name="Bhattacharya S.S."/>
            <person name="Shirouzu T."/>
            <person name="Yoshinaga Y."/>
            <person name="Martin F.M."/>
            <person name="Grigoriev I.V."/>
            <person name="Hibbett D.S."/>
        </authorList>
    </citation>
    <scope>NUCLEOTIDE SEQUENCE [LARGE SCALE GENOMIC DNA]</scope>
    <source>
        <strain evidence="1 2">HHB14362 ss-1</strain>
    </source>
</reference>
<organism evidence="1 2">
    <name type="scientific">Neolentinus lepideus HHB14362 ss-1</name>
    <dbReference type="NCBI Taxonomy" id="1314782"/>
    <lineage>
        <taxon>Eukaryota</taxon>
        <taxon>Fungi</taxon>
        <taxon>Dikarya</taxon>
        <taxon>Basidiomycota</taxon>
        <taxon>Agaricomycotina</taxon>
        <taxon>Agaricomycetes</taxon>
        <taxon>Gloeophyllales</taxon>
        <taxon>Gloeophyllaceae</taxon>
        <taxon>Neolentinus</taxon>
    </lineage>
</organism>
<dbReference type="AlphaFoldDB" id="A0A165Q3H9"/>
<dbReference type="EMBL" id="KV425602">
    <property type="protein sequence ID" value="KZT21868.1"/>
    <property type="molecule type" value="Genomic_DNA"/>
</dbReference>
<sequence>MLIIMHEDTPDSIAMSPRLLRAVAPYYDIVIKRELHALAMPYRASGHWSHSRRAAAIMRQLSDEGPEQILHCIGIASGRPECGRPGVFADHYKGPWAAGRTYDPDHPLMFLITRDSYRNLRWVSIADVQEAEYEPIVVPEEGSEQSLRVVRSRNRLLDRGRFLVMNAGDVQSRRDAELHVLCGHAVRDPVLWMARTKLVHALTGQEQPNDLATRDIFRNTSRLPCTCELTWQKHCRGGV</sequence>
<gene>
    <name evidence="1" type="ORF">NEOLEDRAFT_724297</name>
</gene>
<protein>
    <submittedName>
        <fullName evidence="1">Uncharacterized protein</fullName>
    </submittedName>
</protein>
<proteinExistence type="predicted"/>